<feature type="compositionally biased region" description="Basic and acidic residues" evidence="1">
    <location>
        <begin position="65"/>
        <end position="76"/>
    </location>
</feature>
<feature type="compositionally biased region" description="Basic and acidic residues" evidence="1">
    <location>
        <begin position="23"/>
        <end position="35"/>
    </location>
</feature>
<evidence type="ECO:0000256" key="1">
    <source>
        <dbReference type="SAM" id="MobiDB-lite"/>
    </source>
</evidence>
<dbReference type="AlphaFoldDB" id="A0A9P0TWK3"/>
<reference evidence="3" key="1">
    <citation type="submission" date="2022-05" db="EMBL/GenBank/DDBJ databases">
        <authorList>
            <person name="Okamura Y."/>
        </authorList>
    </citation>
    <scope>NUCLEOTIDE SEQUENCE</scope>
</reference>
<evidence type="ECO:0000313" key="4">
    <source>
        <dbReference type="Proteomes" id="UP001152562"/>
    </source>
</evidence>
<keyword evidence="4" id="KW-1185">Reference proteome</keyword>
<comment type="caution">
    <text evidence="3">The sequence shown here is derived from an EMBL/GenBank/DDBJ whole genome shotgun (WGS) entry which is preliminary data.</text>
</comment>
<keyword evidence="2" id="KW-0732">Signal</keyword>
<feature type="region of interest" description="Disordered" evidence="1">
    <location>
        <begin position="18"/>
        <end position="78"/>
    </location>
</feature>
<gene>
    <name evidence="3" type="ORF">PIBRA_LOCUS13168</name>
</gene>
<proteinExistence type="predicted"/>
<dbReference type="Proteomes" id="UP001152562">
    <property type="component" value="Unassembled WGS sequence"/>
</dbReference>
<protein>
    <submittedName>
        <fullName evidence="3">Uncharacterized protein</fullName>
    </submittedName>
</protein>
<dbReference type="EMBL" id="CALOZG010000085">
    <property type="protein sequence ID" value="CAH4037502.1"/>
    <property type="molecule type" value="Genomic_DNA"/>
</dbReference>
<accession>A0A9P0TWK3</accession>
<feature type="signal peptide" evidence="2">
    <location>
        <begin position="1"/>
        <end position="16"/>
    </location>
</feature>
<evidence type="ECO:0000313" key="3">
    <source>
        <dbReference type="EMBL" id="CAH4037502.1"/>
    </source>
</evidence>
<feature type="region of interest" description="Disordered" evidence="1">
    <location>
        <begin position="140"/>
        <end position="165"/>
    </location>
</feature>
<organism evidence="3 4">
    <name type="scientific">Pieris brassicae</name>
    <name type="common">White butterfly</name>
    <name type="synonym">Large white butterfly</name>
    <dbReference type="NCBI Taxonomy" id="7116"/>
    <lineage>
        <taxon>Eukaryota</taxon>
        <taxon>Metazoa</taxon>
        <taxon>Ecdysozoa</taxon>
        <taxon>Arthropoda</taxon>
        <taxon>Hexapoda</taxon>
        <taxon>Insecta</taxon>
        <taxon>Pterygota</taxon>
        <taxon>Neoptera</taxon>
        <taxon>Endopterygota</taxon>
        <taxon>Lepidoptera</taxon>
        <taxon>Glossata</taxon>
        <taxon>Ditrysia</taxon>
        <taxon>Papilionoidea</taxon>
        <taxon>Pieridae</taxon>
        <taxon>Pierinae</taxon>
        <taxon>Pieris</taxon>
    </lineage>
</organism>
<feature type="compositionally biased region" description="Acidic residues" evidence="1">
    <location>
        <begin position="36"/>
        <end position="55"/>
    </location>
</feature>
<sequence length="165" mass="19037">MKRLFVIGLCLAVVLAAPTPDDDDHHDLDDNRPQIDDDDDDDDLQQIDNDDDDDDDQRRQQRHNLRPDDDRNDEQLRNSNLDVLAKELDNLAANPPLVRNVIKKFKEFNESMIDNQLKHYVLQSPGARAHNLGFTPSEVASRVRGLDRQDLRARDDDDDDDDDQL</sequence>
<feature type="chain" id="PRO_5040460388" evidence="2">
    <location>
        <begin position="17"/>
        <end position="165"/>
    </location>
</feature>
<name>A0A9P0TWK3_PIEBR</name>
<evidence type="ECO:0000256" key="2">
    <source>
        <dbReference type="SAM" id="SignalP"/>
    </source>
</evidence>
<feature type="compositionally biased region" description="Basic and acidic residues" evidence="1">
    <location>
        <begin position="144"/>
        <end position="155"/>
    </location>
</feature>
<feature type="compositionally biased region" description="Acidic residues" evidence="1">
    <location>
        <begin position="156"/>
        <end position="165"/>
    </location>
</feature>